<dbReference type="AlphaFoldDB" id="A0A6P1VPX2"/>
<keyword evidence="2" id="KW-1185">Reference proteome</keyword>
<dbReference type="RefSeq" id="WP_162385537.1">
    <property type="nucleotide sequence ID" value="NZ_CP045997.1"/>
</dbReference>
<proteinExistence type="predicted"/>
<protein>
    <submittedName>
        <fullName evidence="1">Uncharacterized protein</fullName>
    </submittedName>
</protein>
<accession>A0A6P1VPX2</accession>
<reference evidence="1 2" key="1">
    <citation type="submission" date="2019-11" db="EMBL/GenBank/DDBJ databases">
        <title>Spirosoma endbachense sp. nov., isolated from a natural salt meadow.</title>
        <authorList>
            <person name="Rojas J."/>
            <person name="Ambika Manirajan B."/>
            <person name="Ratering S."/>
            <person name="Suarez C."/>
            <person name="Geissler-Plaum R."/>
            <person name="Schnell S."/>
        </authorList>
    </citation>
    <scope>NUCLEOTIDE SEQUENCE [LARGE SCALE GENOMIC DNA]</scope>
    <source>
        <strain evidence="1 2">I-24</strain>
    </source>
</reference>
<evidence type="ECO:0000313" key="2">
    <source>
        <dbReference type="Proteomes" id="UP000464577"/>
    </source>
</evidence>
<evidence type="ECO:0000313" key="1">
    <source>
        <dbReference type="EMBL" id="QHV95123.1"/>
    </source>
</evidence>
<dbReference type="EMBL" id="CP045997">
    <property type="protein sequence ID" value="QHV95123.1"/>
    <property type="molecule type" value="Genomic_DNA"/>
</dbReference>
<organism evidence="1 2">
    <name type="scientific">Spirosoma endbachense</name>
    <dbReference type="NCBI Taxonomy" id="2666025"/>
    <lineage>
        <taxon>Bacteria</taxon>
        <taxon>Pseudomonadati</taxon>
        <taxon>Bacteroidota</taxon>
        <taxon>Cytophagia</taxon>
        <taxon>Cytophagales</taxon>
        <taxon>Cytophagaceae</taxon>
        <taxon>Spirosoma</taxon>
    </lineage>
</organism>
<dbReference type="KEGG" id="senf:GJR95_08875"/>
<name>A0A6P1VPX2_9BACT</name>
<gene>
    <name evidence="1" type="ORF">GJR95_08875</name>
</gene>
<sequence length="55" mass="6460">MVNYTLIDEAKGGYQAQFTPQSTGWLPVRRATIRIAPRRLVVFRTRPSWWVKLIN</sequence>
<dbReference type="Proteomes" id="UP000464577">
    <property type="component" value="Chromosome"/>
</dbReference>